<dbReference type="Proteomes" id="UP000663720">
    <property type="component" value="Chromosome"/>
</dbReference>
<comment type="similarity">
    <text evidence="1">Belongs to the HipA Ser/Thr kinase family.</text>
</comment>
<organism evidence="5 6">
    <name type="scientific">Desulfonema limicola</name>
    <dbReference type="NCBI Taxonomy" id="45656"/>
    <lineage>
        <taxon>Bacteria</taxon>
        <taxon>Pseudomonadati</taxon>
        <taxon>Thermodesulfobacteriota</taxon>
        <taxon>Desulfobacteria</taxon>
        <taxon>Desulfobacterales</taxon>
        <taxon>Desulfococcaceae</taxon>
        <taxon>Desulfonema</taxon>
    </lineage>
</organism>
<keyword evidence="6" id="KW-1185">Reference proteome</keyword>
<dbReference type="GO" id="GO:0004674">
    <property type="term" value="F:protein serine/threonine kinase activity"/>
    <property type="evidence" value="ECO:0007669"/>
    <property type="project" value="TreeGrafter"/>
</dbReference>
<sequence>MNICPITYSACDGRYSKAGLKLFSRNLSELNDLPFTAEEQIREAAARASKMSIQGVQPKLSAVLNTRKQVFELVDINGQFILKPQNPMYPELPENEDLTMRLAKLSGIEVPLHSLLYSKDGSLTYCIKRFDRLPGGKKAAVEDFSQLMGLTRETKYNTSMEKVAAVTDRFCTFPAVEKVKLFRLTLFNFLTGNEDMHVKNFSLLTKPGRSKPDKIELSPAYDLLNTSIAIGKPAEETALPIKAKKNKITREILADYFAGERLGLNDKVISSVIENIKSVLPAWNELINISFLSNKMKDKYKLLVNKRIDRIFGIGYHLAQLKVPEVRKSLQKYFI</sequence>
<dbReference type="EMBL" id="CP061799">
    <property type="protein sequence ID" value="QTA81637.1"/>
    <property type="molecule type" value="Genomic_DNA"/>
</dbReference>
<dbReference type="PANTHER" id="PTHR37419">
    <property type="entry name" value="SERINE/THREONINE-PROTEIN KINASE TOXIN HIPA"/>
    <property type="match status" value="1"/>
</dbReference>
<dbReference type="GO" id="GO:0005829">
    <property type="term" value="C:cytosol"/>
    <property type="evidence" value="ECO:0007669"/>
    <property type="project" value="TreeGrafter"/>
</dbReference>
<dbReference type="AlphaFoldDB" id="A0A975BAA8"/>
<proteinExistence type="inferred from homology"/>
<dbReference type="Gene3D" id="1.10.1070.20">
    <property type="match status" value="1"/>
</dbReference>
<evidence type="ECO:0000256" key="1">
    <source>
        <dbReference type="ARBA" id="ARBA00010164"/>
    </source>
</evidence>
<evidence type="ECO:0000256" key="2">
    <source>
        <dbReference type="ARBA" id="ARBA00022679"/>
    </source>
</evidence>
<accession>A0A975BAA8</accession>
<dbReference type="RefSeq" id="WP_207687648.1">
    <property type="nucleotide sequence ID" value="NZ_CP061799.1"/>
</dbReference>
<dbReference type="InterPro" id="IPR012893">
    <property type="entry name" value="HipA-like_C"/>
</dbReference>
<protein>
    <submittedName>
        <fullName evidence="5">HipA kinase-like C-terminal domain-containing protein</fullName>
    </submittedName>
</protein>
<dbReference type="PANTHER" id="PTHR37419:SF1">
    <property type="entry name" value="SERINE_THREONINE-PROTEIN KINASE TOXIN HIPA"/>
    <property type="match status" value="1"/>
</dbReference>
<dbReference type="Pfam" id="PF07804">
    <property type="entry name" value="HipA_C"/>
    <property type="match status" value="1"/>
</dbReference>
<gene>
    <name evidence="5" type="ORF">dnl_39790</name>
</gene>
<evidence type="ECO:0000313" key="5">
    <source>
        <dbReference type="EMBL" id="QTA81637.1"/>
    </source>
</evidence>
<reference evidence="5" key="1">
    <citation type="journal article" date="2021" name="Microb. Physiol.">
        <title>Proteogenomic Insights into the Physiology of Marine, Sulfate-Reducing, Filamentous Desulfonema limicola and Desulfonema magnum.</title>
        <authorList>
            <person name="Schnaars V."/>
            <person name="Wohlbrand L."/>
            <person name="Scheve S."/>
            <person name="Hinrichs C."/>
            <person name="Reinhardt R."/>
            <person name="Rabus R."/>
        </authorList>
    </citation>
    <scope>NUCLEOTIDE SEQUENCE</scope>
    <source>
        <strain evidence="5">5ac10</strain>
    </source>
</reference>
<evidence type="ECO:0000259" key="4">
    <source>
        <dbReference type="Pfam" id="PF07804"/>
    </source>
</evidence>
<feature type="domain" description="HipA-like C-terminal" evidence="4">
    <location>
        <begin position="51"/>
        <end position="283"/>
    </location>
</feature>
<dbReference type="InterPro" id="IPR052028">
    <property type="entry name" value="HipA_Ser/Thr_kinase"/>
</dbReference>
<keyword evidence="3 5" id="KW-0418">Kinase</keyword>
<evidence type="ECO:0000313" key="6">
    <source>
        <dbReference type="Proteomes" id="UP000663720"/>
    </source>
</evidence>
<keyword evidence="2" id="KW-0808">Transferase</keyword>
<evidence type="ECO:0000256" key="3">
    <source>
        <dbReference type="ARBA" id="ARBA00022777"/>
    </source>
</evidence>
<dbReference type="KEGG" id="dli:dnl_39790"/>
<name>A0A975BAA8_9BACT</name>